<reference evidence="1" key="1">
    <citation type="submission" date="2011-12" db="EMBL/GenBank/DDBJ databases">
        <title>Diversity and evolution of the wood decay enzymatic apparatus in saprotrophic Agaricomycotina.</title>
        <authorList>
            <consortium name="US DOE Joint Genome Institute (JGI-PGF)"/>
            <person name="Floudas D."/>
            <person name="Binder M."/>
            <person name="Riley R."/>
            <person name="Barry K."/>
            <person name="Blanchette R.A."/>
            <person name="Henrissat B."/>
            <person name="Martinez A.T."/>
            <person name="Ortillar R."/>
            <person name="Spatafora J.W."/>
            <person name="Yadav J.S."/>
            <person name="Aerts A."/>
            <person name="Benoit I."/>
            <person name="Boyd A."/>
            <person name="Carlson A."/>
            <person name="Copeland A."/>
            <person name="Coutinho P.M."/>
            <person name="Coutinho P."/>
            <person name="Ferreira P."/>
            <person name="Findley K."/>
            <person name="Foster B."/>
            <person name="Gaskell J."/>
            <person name="Glotzer D."/>
            <person name="Gorecki P."/>
            <person name="Heitman J."/>
            <person name="Hesse C."/>
            <person name="Hori C."/>
            <person name="Igarashi K."/>
            <person name="Jurgens J.A."/>
            <person name="Kallen N."/>
            <person name="Kersten P."/>
            <person name="Khajamohiddin S."/>
            <person name="Kohler A."/>
            <person name="Kues U."/>
            <person name="Kues U."/>
            <person name="Kuo A."/>
            <person name="LaButti K."/>
            <person name="Larrondo L.F."/>
            <person name="Lindquist E."/>
            <person name="Ling A."/>
            <person name="Lucas S."/>
            <person name="Lundell T."/>
            <person name="Martin R."/>
            <person name="McLaughlin D.J."/>
            <person name="Morgenstern I."/>
            <person name="Morin E."/>
            <person name="Murat C."/>
            <person name="Nolan M."/>
            <person name="Ohm R.A."/>
            <person name="Patyshakuliyeva A."/>
            <person name="Rokas A."/>
            <person name="Ruiz-Duenas F.J."/>
            <person name="Sabat G."/>
            <person name="Salamov A."/>
            <person name="Samejima M."/>
            <person name="Schmutz J."/>
            <person name="Slot J.C."/>
            <person name="John F.S."/>
            <person name="Stenlid J."/>
            <person name="Sun H."/>
            <person name="Sun S."/>
            <person name="Tsang A."/>
            <person name="Wiebenga A."/>
            <person name="Young D."/>
            <person name="Pisabarro A."/>
            <person name="Eastwood D.C."/>
            <person name="Martin F."/>
            <person name="Cullen D."/>
            <person name="Grigoriev I.V."/>
            <person name="Grigoriev I."/>
        </authorList>
    </citation>
    <scope>NUCLEOTIDE SEQUENCE</scope>
    <source>
        <strain evidence="1">TFB-10046 SS5</strain>
    </source>
</reference>
<dbReference type="EMBL" id="JH689053">
    <property type="protein sequence ID" value="EJD32355.1"/>
    <property type="molecule type" value="Genomic_DNA"/>
</dbReference>
<protein>
    <submittedName>
        <fullName evidence="1">Uncharacterized protein</fullName>
    </submittedName>
</protein>
<accession>J0WKR2</accession>
<sequence>MPEDSIHTHRRAPEAVRCPEVQTAISLTSPVSSARSCCDFSLSLQVVPTCLYLSFSPS</sequence>
<reference evidence="3" key="2">
    <citation type="journal article" date="2012" name="Science">
        <title>The Paleozoic origin of enzymatic lignin decomposition reconstructed from 31 fungal genomes.</title>
        <authorList>
            <person name="Floudas D."/>
            <person name="Binder M."/>
            <person name="Riley R."/>
            <person name="Barry K."/>
            <person name="Blanchette R.A."/>
            <person name="Henrissat B."/>
            <person name="Martinez A.T."/>
            <person name="Otillar R."/>
            <person name="Spatafora J.W."/>
            <person name="Yadav J.S."/>
            <person name="Aerts A."/>
            <person name="Benoit I."/>
            <person name="Boyd A."/>
            <person name="Carlson A."/>
            <person name="Copeland A."/>
            <person name="Coutinho P.M."/>
            <person name="de Vries R.P."/>
            <person name="Ferreira P."/>
            <person name="Findley K."/>
            <person name="Foster B."/>
            <person name="Gaskell J."/>
            <person name="Glotzer D."/>
            <person name="Gorecki P."/>
            <person name="Heitman J."/>
            <person name="Hesse C."/>
            <person name="Hori C."/>
            <person name="Igarashi K."/>
            <person name="Jurgens J.A."/>
            <person name="Kallen N."/>
            <person name="Kersten P."/>
            <person name="Kohler A."/>
            <person name="Kuees U."/>
            <person name="Kumar T.K.A."/>
            <person name="Kuo A."/>
            <person name="LaButti K."/>
            <person name="Larrondo L.F."/>
            <person name="Lindquist E."/>
            <person name="Ling A."/>
            <person name="Lombard V."/>
            <person name="Lucas S."/>
            <person name="Lundell T."/>
            <person name="Martin R."/>
            <person name="McLaughlin D.J."/>
            <person name="Morgenstern I."/>
            <person name="Morin E."/>
            <person name="Murat C."/>
            <person name="Nagy L.G."/>
            <person name="Nolan M."/>
            <person name="Ohm R.A."/>
            <person name="Patyshakuliyeva A."/>
            <person name="Rokas A."/>
            <person name="Ruiz-Duenas F.J."/>
            <person name="Sabat G."/>
            <person name="Salamov A."/>
            <person name="Samejima M."/>
            <person name="Schmutz J."/>
            <person name="Slot J.C."/>
            <person name="St John F."/>
            <person name="Stenlid J."/>
            <person name="Sun H."/>
            <person name="Sun S."/>
            <person name="Syed K."/>
            <person name="Tsang A."/>
            <person name="Wiebenga A."/>
            <person name="Young D."/>
            <person name="Pisabarro A."/>
            <person name="Eastwood D.C."/>
            <person name="Martin F."/>
            <person name="Cullen D."/>
            <person name="Grigoriev I.V."/>
            <person name="Hibbett D.S."/>
        </authorList>
    </citation>
    <scope>NUCLEOTIDE SEQUENCE [LARGE SCALE GENOMIC DNA]</scope>
    <source>
        <strain evidence="3">TFB10046</strain>
    </source>
</reference>
<dbReference type="AlphaFoldDB" id="J0WKR2"/>
<dbReference type="EMBL" id="JH688453">
    <property type="protein sequence ID" value="EJD33075.1"/>
    <property type="molecule type" value="Genomic_DNA"/>
</dbReference>
<gene>
    <name evidence="2" type="ORF">AURDEDRAFT_140663</name>
    <name evidence="1" type="ORF">AURDEDRAFT_140695</name>
</gene>
<dbReference type="KEGG" id="adl:AURDEDRAFT_140695"/>
<evidence type="ECO:0000313" key="1">
    <source>
        <dbReference type="EMBL" id="EJD32355.1"/>
    </source>
</evidence>
<keyword evidence="3" id="KW-1185">Reference proteome</keyword>
<evidence type="ECO:0000313" key="3">
    <source>
        <dbReference type="Proteomes" id="UP000006514"/>
    </source>
</evidence>
<organism evidence="1 3">
    <name type="scientific">Auricularia subglabra (strain TFB-10046 / SS5)</name>
    <name type="common">White-rot fungus</name>
    <name type="synonym">Auricularia delicata (strain TFB10046)</name>
    <dbReference type="NCBI Taxonomy" id="717982"/>
    <lineage>
        <taxon>Eukaryota</taxon>
        <taxon>Fungi</taxon>
        <taxon>Dikarya</taxon>
        <taxon>Basidiomycota</taxon>
        <taxon>Agaricomycotina</taxon>
        <taxon>Agaricomycetes</taxon>
        <taxon>Auriculariales</taxon>
        <taxon>Auriculariaceae</taxon>
        <taxon>Auricularia</taxon>
    </lineage>
</organism>
<proteinExistence type="predicted"/>
<name>J0WKR2_AURST</name>
<dbReference type="KEGG" id="adl:AURDEDRAFT_140663"/>
<dbReference type="Proteomes" id="UP000006514">
    <property type="component" value="Unassembled WGS sequence"/>
</dbReference>
<evidence type="ECO:0000313" key="2">
    <source>
        <dbReference type="EMBL" id="EJD33075.1"/>
    </source>
</evidence>